<dbReference type="Proteomes" id="UP000606494">
    <property type="component" value="Unassembled WGS sequence"/>
</dbReference>
<comment type="caution">
    <text evidence="1">The sequence shown here is derived from an EMBL/GenBank/DDBJ whole genome shotgun (WGS) entry which is preliminary data.</text>
</comment>
<protein>
    <submittedName>
        <fullName evidence="1">Uncharacterized protein</fullName>
    </submittedName>
</protein>
<proteinExistence type="predicted"/>
<name>A0ABR7Y0H7_9SPHI</name>
<dbReference type="EMBL" id="JACNYK010000001">
    <property type="protein sequence ID" value="MBD1424808.1"/>
    <property type="molecule type" value="Genomic_DNA"/>
</dbReference>
<accession>A0ABR7Y0H7</accession>
<gene>
    <name evidence="1" type="ORF">H8B17_04355</name>
</gene>
<dbReference type="RefSeq" id="WP_190307914.1">
    <property type="nucleotide sequence ID" value="NZ_JACNYK010000001.1"/>
</dbReference>
<sequence>MPFANPTPYDYFPRRLHPQEIGNPYNAINLFFGWENKWKVKHLIYI</sequence>
<keyword evidence="2" id="KW-1185">Reference proteome</keyword>
<reference evidence="1 2" key="1">
    <citation type="submission" date="2020-08" db="EMBL/GenBank/DDBJ databases">
        <title>Sphingobacterium sp. DN00404 isolated from aquaculture water.</title>
        <authorList>
            <person name="Zhang M."/>
        </authorList>
    </citation>
    <scope>NUCLEOTIDE SEQUENCE [LARGE SCALE GENOMIC DNA]</scope>
    <source>
        <strain evidence="1 2">KCTC 32294</strain>
    </source>
</reference>
<organism evidence="1 2">
    <name type="scientific">Sphingobacterium arenae</name>
    <dbReference type="NCBI Taxonomy" id="1280598"/>
    <lineage>
        <taxon>Bacteria</taxon>
        <taxon>Pseudomonadati</taxon>
        <taxon>Bacteroidota</taxon>
        <taxon>Sphingobacteriia</taxon>
        <taxon>Sphingobacteriales</taxon>
        <taxon>Sphingobacteriaceae</taxon>
        <taxon>Sphingobacterium</taxon>
    </lineage>
</organism>
<evidence type="ECO:0000313" key="1">
    <source>
        <dbReference type="EMBL" id="MBD1424808.1"/>
    </source>
</evidence>
<evidence type="ECO:0000313" key="2">
    <source>
        <dbReference type="Proteomes" id="UP000606494"/>
    </source>
</evidence>